<feature type="region of interest" description="Disordered" evidence="1">
    <location>
        <begin position="32"/>
        <end position="65"/>
    </location>
</feature>
<protein>
    <recommendedName>
        <fullName evidence="5">Secreted protein</fullName>
    </recommendedName>
</protein>
<dbReference type="Proteomes" id="UP000238348">
    <property type="component" value="Chromosome"/>
</dbReference>
<evidence type="ECO:0000313" key="3">
    <source>
        <dbReference type="EMBL" id="AUX44239.1"/>
    </source>
</evidence>
<dbReference type="EMBL" id="CP012673">
    <property type="protein sequence ID" value="AUX44239.1"/>
    <property type="molecule type" value="Genomic_DNA"/>
</dbReference>
<feature type="chain" id="PRO_5014597272" description="Secreted protein" evidence="2">
    <location>
        <begin position="20"/>
        <end position="243"/>
    </location>
</feature>
<feature type="signal peptide" evidence="2">
    <location>
        <begin position="1"/>
        <end position="19"/>
    </location>
</feature>
<evidence type="ECO:0000256" key="1">
    <source>
        <dbReference type="SAM" id="MobiDB-lite"/>
    </source>
</evidence>
<organism evidence="3 4">
    <name type="scientific">Sorangium cellulosum</name>
    <name type="common">Polyangium cellulosum</name>
    <dbReference type="NCBI Taxonomy" id="56"/>
    <lineage>
        <taxon>Bacteria</taxon>
        <taxon>Pseudomonadati</taxon>
        <taxon>Myxococcota</taxon>
        <taxon>Polyangia</taxon>
        <taxon>Polyangiales</taxon>
        <taxon>Polyangiaceae</taxon>
        <taxon>Sorangium</taxon>
    </lineage>
</organism>
<evidence type="ECO:0000256" key="2">
    <source>
        <dbReference type="SAM" id="SignalP"/>
    </source>
</evidence>
<keyword evidence="2" id="KW-0732">Signal</keyword>
<proteinExistence type="predicted"/>
<evidence type="ECO:0000313" key="4">
    <source>
        <dbReference type="Proteomes" id="UP000238348"/>
    </source>
</evidence>
<sequence>MSRGIVSRFAAFGLAVAWASLSVPGCTIRFVPGTGEDAEEGTVGGEDGDPAGGDATFGEPEKPMTEEELADEPFEGTDPQELALASAKAEVTTAFLAVMIESLGLDPATVDEAALAELMQQYMPTAAEEAEKWIATIDPSTLALVPPSPQECDRNFGCLTPILCAYGFAPGNHRCDVTECGVARCSLCPPWIAEQLQNIVIKSWCGYVCTQVRPTPGKIVAYAAAGISRFRNYYLGPICVAPW</sequence>
<gene>
    <name evidence="3" type="ORF">SOCE26_057030</name>
</gene>
<reference evidence="3 4" key="1">
    <citation type="submission" date="2015-09" db="EMBL/GenBank/DDBJ databases">
        <title>Sorangium comparison.</title>
        <authorList>
            <person name="Zaburannyi N."/>
            <person name="Bunk B."/>
            <person name="Overmann J."/>
            <person name="Mueller R."/>
        </authorList>
    </citation>
    <scope>NUCLEOTIDE SEQUENCE [LARGE SCALE GENOMIC DNA]</scope>
    <source>
        <strain evidence="3 4">So ce26</strain>
    </source>
</reference>
<accession>A0A2L0EYC3</accession>
<dbReference type="AlphaFoldDB" id="A0A2L0EYC3"/>
<name>A0A2L0EYC3_SORCE</name>
<evidence type="ECO:0008006" key="5">
    <source>
        <dbReference type="Google" id="ProtNLM"/>
    </source>
</evidence>